<proteinExistence type="predicted"/>
<evidence type="ECO:0000256" key="4">
    <source>
        <dbReference type="ARBA" id="ARBA00023284"/>
    </source>
</evidence>
<evidence type="ECO:0000259" key="6">
    <source>
        <dbReference type="PROSITE" id="PS51352"/>
    </source>
</evidence>
<dbReference type="PANTHER" id="PTHR45663:SF11">
    <property type="entry name" value="GEO12009P1"/>
    <property type="match status" value="1"/>
</dbReference>
<dbReference type="CDD" id="cd02947">
    <property type="entry name" value="TRX_family"/>
    <property type="match status" value="1"/>
</dbReference>
<gene>
    <name evidence="7" type="ORF">G3569_05045</name>
</gene>
<keyword evidence="1" id="KW-0813">Transport</keyword>
<name>A0A6M1TBQ8_9BACT</name>
<feature type="chain" id="PRO_5026809634" evidence="5">
    <location>
        <begin position="25"/>
        <end position="164"/>
    </location>
</feature>
<dbReference type="EMBL" id="JAALLS010000004">
    <property type="protein sequence ID" value="NGP87712.1"/>
    <property type="molecule type" value="Genomic_DNA"/>
</dbReference>
<evidence type="ECO:0000256" key="5">
    <source>
        <dbReference type="SAM" id="SignalP"/>
    </source>
</evidence>
<dbReference type="SUPFAM" id="SSF52833">
    <property type="entry name" value="Thioredoxin-like"/>
    <property type="match status" value="1"/>
</dbReference>
<dbReference type="PROSITE" id="PS00194">
    <property type="entry name" value="THIOREDOXIN_1"/>
    <property type="match status" value="1"/>
</dbReference>
<accession>A0A6M1TBQ8</accession>
<dbReference type="InterPro" id="IPR012336">
    <property type="entry name" value="Thioredoxin-like_fold"/>
</dbReference>
<dbReference type="Pfam" id="PF13098">
    <property type="entry name" value="Thioredoxin_2"/>
    <property type="match status" value="1"/>
</dbReference>
<dbReference type="GO" id="GO:0015035">
    <property type="term" value="F:protein-disulfide reductase activity"/>
    <property type="evidence" value="ECO:0007669"/>
    <property type="project" value="TreeGrafter"/>
</dbReference>
<evidence type="ECO:0000256" key="3">
    <source>
        <dbReference type="ARBA" id="ARBA00023157"/>
    </source>
</evidence>
<keyword evidence="8" id="KW-1185">Reference proteome</keyword>
<dbReference type="Proteomes" id="UP000479132">
    <property type="component" value="Unassembled WGS sequence"/>
</dbReference>
<dbReference type="PROSITE" id="PS51352">
    <property type="entry name" value="THIOREDOXIN_2"/>
    <property type="match status" value="1"/>
</dbReference>
<evidence type="ECO:0000256" key="1">
    <source>
        <dbReference type="ARBA" id="ARBA00022448"/>
    </source>
</evidence>
<evidence type="ECO:0000256" key="2">
    <source>
        <dbReference type="ARBA" id="ARBA00022982"/>
    </source>
</evidence>
<evidence type="ECO:0000313" key="8">
    <source>
        <dbReference type="Proteomes" id="UP000479132"/>
    </source>
</evidence>
<protein>
    <submittedName>
        <fullName evidence="7">Thioredoxin family protein</fullName>
    </submittedName>
</protein>
<organism evidence="7 8">
    <name type="scientific">Fodinibius halophilus</name>
    <dbReference type="NCBI Taxonomy" id="1736908"/>
    <lineage>
        <taxon>Bacteria</taxon>
        <taxon>Pseudomonadati</taxon>
        <taxon>Balneolota</taxon>
        <taxon>Balneolia</taxon>
        <taxon>Balneolales</taxon>
        <taxon>Balneolaceae</taxon>
        <taxon>Fodinibius</taxon>
    </lineage>
</organism>
<dbReference type="RefSeq" id="WP_165266712.1">
    <property type="nucleotide sequence ID" value="NZ_JAALLS010000004.1"/>
</dbReference>
<keyword evidence="3" id="KW-1015">Disulfide bond</keyword>
<dbReference type="GO" id="GO:0005737">
    <property type="term" value="C:cytoplasm"/>
    <property type="evidence" value="ECO:0007669"/>
    <property type="project" value="TreeGrafter"/>
</dbReference>
<dbReference type="InterPro" id="IPR036249">
    <property type="entry name" value="Thioredoxin-like_sf"/>
</dbReference>
<keyword evidence="4" id="KW-0676">Redox-active center</keyword>
<keyword evidence="2" id="KW-0249">Electron transport</keyword>
<dbReference type="PANTHER" id="PTHR45663">
    <property type="entry name" value="GEO12009P1"/>
    <property type="match status" value="1"/>
</dbReference>
<feature type="signal peptide" evidence="5">
    <location>
        <begin position="1"/>
        <end position="24"/>
    </location>
</feature>
<dbReference type="InterPro" id="IPR013766">
    <property type="entry name" value="Thioredoxin_domain"/>
</dbReference>
<keyword evidence="5" id="KW-0732">Signal</keyword>
<reference evidence="7 8" key="1">
    <citation type="submission" date="2020-02" db="EMBL/GenBank/DDBJ databases">
        <title>Aliifodinibius halophilus 2W32, complete genome.</title>
        <authorList>
            <person name="Li Y."/>
            <person name="Wu S."/>
        </authorList>
    </citation>
    <scope>NUCLEOTIDE SEQUENCE [LARGE SCALE GENOMIC DNA]</scope>
    <source>
        <strain evidence="7 8">2W32</strain>
    </source>
</reference>
<sequence>MNTTRRTYFLGFTLLLLLWGTATAVNAQQLQWHSFEEALDKAQQQSKPVVIDVWAPWCGWCYKMKNETYPQLSETVKENFIFTRINRDSNEDSYRFKGSRYSAIELAQKFRVNSVPGIVILSAKGEYILHMSGFRKANKLEQILQNVRKVIAQQQKCCAQLHGR</sequence>
<dbReference type="AlphaFoldDB" id="A0A6M1TBQ8"/>
<dbReference type="InterPro" id="IPR017937">
    <property type="entry name" value="Thioredoxin_CS"/>
</dbReference>
<comment type="caution">
    <text evidence="7">The sequence shown here is derived from an EMBL/GenBank/DDBJ whole genome shotgun (WGS) entry which is preliminary data.</text>
</comment>
<feature type="domain" description="Thioredoxin" evidence="6">
    <location>
        <begin position="16"/>
        <end position="149"/>
    </location>
</feature>
<dbReference type="Gene3D" id="3.40.30.10">
    <property type="entry name" value="Glutaredoxin"/>
    <property type="match status" value="1"/>
</dbReference>
<evidence type="ECO:0000313" key="7">
    <source>
        <dbReference type="EMBL" id="NGP87712.1"/>
    </source>
</evidence>